<evidence type="ECO:0000313" key="1">
    <source>
        <dbReference type="EMBL" id="APG92148.1"/>
    </source>
</evidence>
<dbReference type="AlphaFoldDB" id="A0A1L3LPV8"/>
<gene>
    <name evidence="1" type="ORF">SAMCFNEI73_Ch2875</name>
</gene>
<reference evidence="1 2" key="1">
    <citation type="submission" date="2015-10" db="EMBL/GenBank/DDBJ databases">
        <title>Genomic differences between typical nodule nitrogen-fixing rhizobial strains and those coming from bean seeds.</title>
        <authorList>
            <person name="Peralta H."/>
            <person name="Aguilar-Vera A."/>
            <person name="Diaz R."/>
            <person name="Mora Y."/>
            <person name="Martinez-Batallar G."/>
            <person name="Salazar E."/>
            <person name="Vargas-Lagunas C."/>
            <person name="Encarnacion S."/>
            <person name="Girard L."/>
            <person name="Mora J."/>
        </authorList>
    </citation>
    <scope>NUCLEOTIDE SEQUENCE [LARGE SCALE GENOMIC DNA]</scope>
    <source>
        <strain evidence="1 2">CFNEI 73</strain>
    </source>
</reference>
<accession>A0A1L3LPV8</accession>
<dbReference type="KEGG" id="same:SAMCFNEI73_Ch2875"/>
<protein>
    <submittedName>
        <fullName evidence="1">Uncharacterized protein</fullName>
    </submittedName>
</protein>
<evidence type="ECO:0000313" key="2">
    <source>
        <dbReference type="Proteomes" id="UP000182306"/>
    </source>
</evidence>
<dbReference type="EMBL" id="CP013107">
    <property type="protein sequence ID" value="APG92148.1"/>
    <property type="molecule type" value="Genomic_DNA"/>
</dbReference>
<proteinExistence type="predicted"/>
<organism evidence="1 2">
    <name type="scientific">Sinorhizobium americanum</name>
    <dbReference type="NCBI Taxonomy" id="194963"/>
    <lineage>
        <taxon>Bacteria</taxon>
        <taxon>Pseudomonadati</taxon>
        <taxon>Pseudomonadota</taxon>
        <taxon>Alphaproteobacteria</taxon>
        <taxon>Hyphomicrobiales</taxon>
        <taxon>Rhizobiaceae</taxon>
        <taxon>Sinorhizobium/Ensifer group</taxon>
        <taxon>Sinorhizobium</taxon>
    </lineage>
</organism>
<dbReference type="Proteomes" id="UP000182306">
    <property type="component" value="Chromosome"/>
</dbReference>
<name>A0A1L3LPV8_9HYPH</name>
<sequence>MARALSVDEWFAASIAFPRASARYDAGGVARKGVGWRNRVVLSVERGVRDAS</sequence>
<keyword evidence="2" id="KW-1185">Reference proteome</keyword>